<dbReference type="EMBL" id="JACVVK020000048">
    <property type="protein sequence ID" value="KAK7498866.1"/>
    <property type="molecule type" value="Genomic_DNA"/>
</dbReference>
<protein>
    <recommendedName>
        <fullName evidence="3">Secreted protein</fullName>
    </recommendedName>
</protein>
<comment type="caution">
    <text evidence="1">The sequence shown here is derived from an EMBL/GenBank/DDBJ whole genome shotgun (WGS) entry which is preliminary data.</text>
</comment>
<evidence type="ECO:0000313" key="1">
    <source>
        <dbReference type="EMBL" id="KAK7498866.1"/>
    </source>
</evidence>
<keyword evidence="2" id="KW-1185">Reference proteome</keyword>
<reference evidence="1 2" key="1">
    <citation type="journal article" date="2023" name="Sci. Data">
        <title>Genome assembly of the Korean intertidal mud-creeper Batillaria attramentaria.</title>
        <authorList>
            <person name="Patra A.K."/>
            <person name="Ho P.T."/>
            <person name="Jun S."/>
            <person name="Lee S.J."/>
            <person name="Kim Y."/>
            <person name="Won Y.J."/>
        </authorList>
    </citation>
    <scope>NUCLEOTIDE SEQUENCE [LARGE SCALE GENOMIC DNA]</scope>
    <source>
        <strain evidence="1">Wonlab-2016</strain>
    </source>
</reference>
<dbReference type="AlphaFoldDB" id="A0ABD0LH97"/>
<name>A0ABD0LH97_9CAEN</name>
<organism evidence="1 2">
    <name type="scientific">Batillaria attramentaria</name>
    <dbReference type="NCBI Taxonomy" id="370345"/>
    <lineage>
        <taxon>Eukaryota</taxon>
        <taxon>Metazoa</taxon>
        <taxon>Spiralia</taxon>
        <taxon>Lophotrochozoa</taxon>
        <taxon>Mollusca</taxon>
        <taxon>Gastropoda</taxon>
        <taxon>Caenogastropoda</taxon>
        <taxon>Sorbeoconcha</taxon>
        <taxon>Cerithioidea</taxon>
        <taxon>Batillariidae</taxon>
        <taxon>Batillaria</taxon>
    </lineage>
</organism>
<accession>A0ABD0LH97</accession>
<evidence type="ECO:0000313" key="2">
    <source>
        <dbReference type="Proteomes" id="UP001519460"/>
    </source>
</evidence>
<gene>
    <name evidence="1" type="ORF">BaRGS_00009958</name>
</gene>
<sequence>MQSAYFQTKKSVVFKFVAFSATILFTRRAEPIYIRPKQQTLHLGCVGRFATWLWLGHSKTSASLPVYTTARATRSSRYKAFQTSQTPRLVLCTCTAVST</sequence>
<proteinExistence type="predicted"/>
<dbReference type="Proteomes" id="UP001519460">
    <property type="component" value="Unassembled WGS sequence"/>
</dbReference>
<evidence type="ECO:0008006" key="3">
    <source>
        <dbReference type="Google" id="ProtNLM"/>
    </source>
</evidence>